<keyword evidence="3" id="KW-0732">Signal</keyword>
<sequence>MVLSKVHKKLSANGDVDNPSGDMIAAFIHSNAGYLVRATQFTALLCYVAFADASLRDVVRAVETFPRFDRIAKTDKVGCMVFSCTLRFTQGSLAITAALLLVITSSDVIDIILNFTAINFISALDDVAFELAKWGKYGPNFEKEAKRIEQLPLPKCMFRKHKHVRSMYTVGFFGIVLISLMGAIIYAQESEKLWLTETLRVEFQDSDLKSYSGCYDIDKDAMGRLEGNIRKVYKMSGESTHNAKFGYCKENRRWILFKGTNVTNNACNAGEDKLAQSSKTDTFDISTSYGDVWYAVSGTPLDLYFMKLDDTLEYKCESFDDGVCNPEFNSIDYQYDGGDCCSATCSESACGIDKIEKAFGVSNISGDGFPDCRDPQMRPLTIYIDDLVSSRHHEHRTWGLGSGLDVLDKKYADVDTILDDIDEFALDYKNATGYEANGLIDYLSEDPVMPPLLLDCDGKNVLSINVNKSMTNRSETVSVNDRAKCMLTIKNTTSNYEPIWFVNYTIFNDKEKGIQILQGSSEELKRVNFHRMPDCAVEALLNYVSKKSLSDDMSKKSIDWMMNDKLTHVVCENAFFIEKYALGVLNFAAPMNGSDDLGGLWIRNNERRCMWPSPLPERGSVVKLDLSSAELSGKIAPEISLLTNLVEYNSNENVLNGTIPSEIGLLTKMERLDLSFNSLTGSIPSEIGTLTAMTYLSIYNNSLTDSIPSEIGLLTSLEILDFESNSLTGSIPSEIGLLTSLYNIFSCSNSLTGSISSEIGLLTSLEWLDLGSNSLTGSISSEIGLLTSLEILDLDSNSLKGSIPSEIGLLTALKWLNLANNRLSGTIPSEILNATLIRKIAFYNNSIDRDSIPSLLLPLIVEPCVVCNGEGSFDYVKSIDESVISWSDECSKNISDINNDGIYDMLSADECNLLIERKRTGQSKRQFSS</sequence>
<evidence type="ECO:0000256" key="2">
    <source>
        <dbReference type="ARBA" id="ARBA00022614"/>
    </source>
</evidence>
<dbReference type="SMART" id="SM00369">
    <property type="entry name" value="LRR_TYP"/>
    <property type="match status" value="5"/>
</dbReference>
<dbReference type="Pfam" id="PF13855">
    <property type="entry name" value="LRR_8"/>
    <property type="match status" value="1"/>
</dbReference>
<dbReference type="EMBL" id="KV784388">
    <property type="protein sequence ID" value="OEU07174.1"/>
    <property type="molecule type" value="Genomic_DNA"/>
</dbReference>
<evidence type="ECO:0000313" key="8">
    <source>
        <dbReference type="EMBL" id="OEU07174.1"/>
    </source>
</evidence>
<evidence type="ECO:0000256" key="5">
    <source>
        <dbReference type="ARBA" id="ARBA00022741"/>
    </source>
</evidence>
<dbReference type="InParanoid" id="A0A1E7EMW3"/>
<keyword evidence="2" id="KW-0433">Leucine-rich repeat</keyword>
<dbReference type="InterPro" id="IPR001611">
    <property type="entry name" value="Leu-rich_rpt"/>
</dbReference>
<dbReference type="PANTHER" id="PTHR48053:SF71">
    <property type="entry name" value="LEUCINE RICH REPEAT FAMILY PROTEIN, EXPRESSED"/>
    <property type="match status" value="1"/>
</dbReference>
<dbReference type="Proteomes" id="UP000095751">
    <property type="component" value="Unassembled WGS sequence"/>
</dbReference>
<keyword evidence="9" id="KW-1185">Reference proteome</keyword>
<organism evidence="8 9">
    <name type="scientific">Fragilariopsis cylindrus CCMP1102</name>
    <dbReference type="NCBI Taxonomy" id="635003"/>
    <lineage>
        <taxon>Eukaryota</taxon>
        <taxon>Sar</taxon>
        <taxon>Stramenopiles</taxon>
        <taxon>Ochrophyta</taxon>
        <taxon>Bacillariophyta</taxon>
        <taxon>Bacillariophyceae</taxon>
        <taxon>Bacillariophycidae</taxon>
        <taxon>Bacillariales</taxon>
        <taxon>Bacillariaceae</taxon>
        <taxon>Fragilariopsis</taxon>
    </lineage>
</organism>
<gene>
    <name evidence="8" type="ORF">FRACYDRAFT_251467</name>
</gene>
<dbReference type="GO" id="GO:0016020">
    <property type="term" value="C:membrane"/>
    <property type="evidence" value="ECO:0007669"/>
    <property type="project" value="UniProtKB-SubCell"/>
</dbReference>
<name>A0A1E7EMW3_9STRA</name>
<dbReference type="PANTHER" id="PTHR48053">
    <property type="entry name" value="LEUCINE RICH REPEAT FAMILY PROTEIN, EXPRESSED"/>
    <property type="match status" value="1"/>
</dbReference>
<keyword evidence="7" id="KW-0812">Transmembrane</keyword>
<evidence type="ECO:0000256" key="1">
    <source>
        <dbReference type="ARBA" id="ARBA00004167"/>
    </source>
</evidence>
<dbReference type="Gene3D" id="3.80.10.10">
    <property type="entry name" value="Ribonuclease Inhibitor"/>
    <property type="match status" value="1"/>
</dbReference>
<dbReference type="InterPro" id="IPR003591">
    <property type="entry name" value="Leu-rich_rpt_typical-subtyp"/>
</dbReference>
<dbReference type="OrthoDB" id="204884at2759"/>
<keyword evidence="6" id="KW-0067">ATP-binding</keyword>
<keyword evidence="7" id="KW-0472">Membrane</keyword>
<dbReference type="GO" id="GO:0005524">
    <property type="term" value="F:ATP binding"/>
    <property type="evidence" value="ECO:0007669"/>
    <property type="project" value="UniProtKB-KW"/>
</dbReference>
<dbReference type="AlphaFoldDB" id="A0A1E7EMW3"/>
<dbReference type="PROSITE" id="PS51450">
    <property type="entry name" value="LRR"/>
    <property type="match status" value="2"/>
</dbReference>
<evidence type="ECO:0000256" key="7">
    <source>
        <dbReference type="SAM" id="Phobius"/>
    </source>
</evidence>
<feature type="transmembrane region" description="Helical" evidence="7">
    <location>
        <begin position="167"/>
        <end position="187"/>
    </location>
</feature>
<evidence type="ECO:0000256" key="6">
    <source>
        <dbReference type="ARBA" id="ARBA00022840"/>
    </source>
</evidence>
<reference evidence="8 9" key="1">
    <citation type="submission" date="2016-09" db="EMBL/GenBank/DDBJ databases">
        <title>Extensive genetic diversity and differential bi-allelic expression allows diatom success in the polar Southern Ocean.</title>
        <authorList>
            <consortium name="DOE Joint Genome Institute"/>
            <person name="Mock T."/>
            <person name="Otillar R.P."/>
            <person name="Strauss J."/>
            <person name="Dupont C."/>
            <person name="Frickenhaus S."/>
            <person name="Maumus F."/>
            <person name="Mcmullan M."/>
            <person name="Sanges R."/>
            <person name="Schmutz J."/>
            <person name="Toseland A."/>
            <person name="Valas R."/>
            <person name="Veluchamy A."/>
            <person name="Ward B.J."/>
            <person name="Allen A."/>
            <person name="Barry K."/>
            <person name="Falciatore A."/>
            <person name="Ferrante M."/>
            <person name="Fortunato A.E."/>
            <person name="Gloeckner G."/>
            <person name="Gruber A."/>
            <person name="Hipkin R."/>
            <person name="Janech M."/>
            <person name="Kroth P."/>
            <person name="Leese F."/>
            <person name="Lindquist E."/>
            <person name="Lyon B.R."/>
            <person name="Martin J."/>
            <person name="Mayer C."/>
            <person name="Parker M."/>
            <person name="Quesneville H."/>
            <person name="Raymond J."/>
            <person name="Uhlig C."/>
            <person name="Valentin K.U."/>
            <person name="Worden A.Z."/>
            <person name="Armbrust E.V."/>
            <person name="Bowler C."/>
            <person name="Green B."/>
            <person name="Moulton V."/>
            <person name="Van Oosterhout C."/>
            <person name="Grigoriev I."/>
        </authorList>
    </citation>
    <scope>NUCLEOTIDE SEQUENCE [LARGE SCALE GENOMIC DNA]</scope>
    <source>
        <strain evidence="8 9">CCMP1102</strain>
    </source>
</reference>
<keyword evidence="5" id="KW-0547">Nucleotide-binding</keyword>
<evidence type="ECO:0000256" key="3">
    <source>
        <dbReference type="ARBA" id="ARBA00022729"/>
    </source>
</evidence>
<evidence type="ECO:0000313" key="9">
    <source>
        <dbReference type="Proteomes" id="UP000095751"/>
    </source>
</evidence>
<dbReference type="FunFam" id="3.80.10.10:FF:000041">
    <property type="entry name" value="LRR receptor-like serine/threonine-protein kinase ERECTA"/>
    <property type="match status" value="2"/>
</dbReference>
<proteinExistence type="predicted"/>
<dbReference type="SUPFAM" id="SSF52058">
    <property type="entry name" value="L domain-like"/>
    <property type="match status" value="1"/>
</dbReference>
<keyword evidence="4" id="KW-0677">Repeat</keyword>
<keyword evidence="7" id="KW-1133">Transmembrane helix</keyword>
<comment type="subcellular location">
    <subcellularLocation>
        <location evidence="1">Membrane</location>
        <topology evidence="1">Single-pass membrane protein</topology>
    </subcellularLocation>
</comment>
<dbReference type="InterPro" id="IPR051716">
    <property type="entry name" value="Plant_RL_S/T_kinase"/>
</dbReference>
<dbReference type="KEGG" id="fcy:FRACYDRAFT_251467"/>
<protein>
    <submittedName>
        <fullName evidence="8">L domain-like protein</fullName>
    </submittedName>
</protein>
<evidence type="ECO:0000256" key="4">
    <source>
        <dbReference type="ARBA" id="ARBA00022737"/>
    </source>
</evidence>
<dbReference type="InterPro" id="IPR032675">
    <property type="entry name" value="LRR_dom_sf"/>
</dbReference>
<dbReference type="Pfam" id="PF00560">
    <property type="entry name" value="LRR_1"/>
    <property type="match status" value="2"/>
</dbReference>
<accession>A0A1E7EMW3</accession>